<keyword evidence="1" id="KW-0812">Transmembrane</keyword>
<gene>
    <name evidence="2" type="ORF">U0R22_003405</name>
</gene>
<accession>A0ABZ0VP26</accession>
<keyword evidence="1" id="KW-0472">Membrane</keyword>
<evidence type="ECO:0008006" key="4">
    <source>
        <dbReference type="Google" id="ProtNLM"/>
    </source>
</evidence>
<evidence type="ECO:0000313" key="2">
    <source>
        <dbReference type="EMBL" id="WQB99229.1"/>
    </source>
</evidence>
<feature type="transmembrane region" description="Helical" evidence="1">
    <location>
        <begin position="20"/>
        <end position="44"/>
    </location>
</feature>
<dbReference type="EMBL" id="CP139858">
    <property type="protein sequence ID" value="WQB99229.1"/>
    <property type="molecule type" value="Genomic_DNA"/>
</dbReference>
<organism evidence="2 3">
    <name type="scientific">Mesorhizobium huakuii</name>
    <dbReference type="NCBI Taxonomy" id="28104"/>
    <lineage>
        <taxon>Bacteria</taxon>
        <taxon>Pseudomonadati</taxon>
        <taxon>Pseudomonadota</taxon>
        <taxon>Alphaproteobacteria</taxon>
        <taxon>Hyphomicrobiales</taxon>
        <taxon>Phyllobacteriaceae</taxon>
        <taxon>Mesorhizobium</taxon>
    </lineage>
</organism>
<keyword evidence="3" id="KW-1185">Reference proteome</keyword>
<dbReference type="RefSeq" id="WP_322414107.1">
    <property type="nucleotide sequence ID" value="NZ_CP139858.1"/>
</dbReference>
<keyword evidence="1" id="KW-1133">Transmembrane helix</keyword>
<name>A0ABZ0VP26_9HYPH</name>
<reference evidence="2 3" key="1">
    <citation type="submission" date="2023-11" db="EMBL/GenBank/DDBJ databases">
        <authorList>
            <person name="Panchal A.K."/>
            <person name="Meaney J.S."/>
            <person name="Karas B.J."/>
            <person name="diCenzo G.C."/>
        </authorList>
    </citation>
    <scope>NUCLEOTIDE SEQUENCE [LARGE SCALE GENOMIC DNA]</scope>
    <source>
        <strain evidence="2 3">NZP2235</strain>
    </source>
</reference>
<evidence type="ECO:0000256" key="1">
    <source>
        <dbReference type="SAM" id="Phobius"/>
    </source>
</evidence>
<dbReference type="Proteomes" id="UP001322481">
    <property type="component" value="Chromosome"/>
</dbReference>
<protein>
    <recommendedName>
        <fullName evidence="4">General secretion pathway protein GspK</fullName>
    </recommendedName>
</protein>
<evidence type="ECO:0000313" key="3">
    <source>
        <dbReference type="Proteomes" id="UP001322481"/>
    </source>
</evidence>
<proteinExistence type="predicted"/>
<sequence length="302" mass="31268">MPKAKPSDLSAFPEPHSSGFALVAVLVFLLIVSAITSTFALTAWTRLKIASNETESQRLGLLAEGLTNVLAARLSGDGADLDLPLNFEPVSCTVGDLAVVTRLQGHSGLIDLNAADHNLLAQGFASLGTDPEMSNRLAIAVEYSRSGASIFAAAAQEKIEVAGGFKHAPFEAVAELQDFSGLGSIPLADLYGTFTVNSRRGDLVVSRANPVLASFAKIGTPSGAKMPEQAFTIAVSVSRRGSPIAGSAGYVFESRAGGHAGLQRIAAYPEIATDEAGAKRGAVGDCVEIFGTPVTDMLATLH</sequence>